<dbReference type="SUPFAM" id="SSF48403">
    <property type="entry name" value="Ankyrin repeat"/>
    <property type="match status" value="1"/>
</dbReference>
<dbReference type="EMBL" id="CP001712">
    <property type="protein sequence ID" value="EAR16294.1"/>
    <property type="molecule type" value="Genomic_DNA"/>
</dbReference>
<evidence type="ECO:0000313" key="5">
    <source>
        <dbReference type="EMBL" id="EAR16294.1"/>
    </source>
</evidence>
<evidence type="ECO:0000313" key="6">
    <source>
        <dbReference type="Proteomes" id="UP000009049"/>
    </source>
</evidence>
<dbReference type="PANTHER" id="PTHR24171">
    <property type="entry name" value="ANKYRIN REPEAT DOMAIN-CONTAINING PROTEIN 39-RELATED"/>
    <property type="match status" value="1"/>
</dbReference>
<accession>A4CH86</accession>
<gene>
    <name evidence="5" type="ordered locus">RB2501_05330</name>
</gene>
<feature type="signal peptide" evidence="4">
    <location>
        <begin position="1"/>
        <end position="26"/>
    </location>
</feature>
<dbReference type="InterPro" id="IPR036770">
    <property type="entry name" value="Ankyrin_rpt-contain_sf"/>
</dbReference>
<dbReference type="SMART" id="SM00248">
    <property type="entry name" value="ANK"/>
    <property type="match status" value="2"/>
</dbReference>
<dbReference type="AlphaFoldDB" id="A4CH86"/>
<dbReference type="HOGENOM" id="CLU_1382886_0_0_10"/>
<keyword evidence="4" id="KW-0732">Signal</keyword>
<dbReference type="STRING" id="313596.RB2501_05330"/>
<dbReference type="Gene3D" id="1.25.40.20">
    <property type="entry name" value="Ankyrin repeat-containing domain"/>
    <property type="match status" value="2"/>
</dbReference>
<dbReference type="OrthoDB" id="754271at2"/>
<dbReference type="PROSITE" id="PS50297">
    <property type="entry name" value="ANK_REP_REGION"/>
    <property type="match status" value="2"/>
</dbReference>
<dbReference type="PROSITE" id="PS51257">
    <property type="entry name" value="PROKAR_LIPOPROTEIN"/>
    <property type="match status" value="1"/>
</dbReference>
<reference evidence="5 6" key="1">
    <citation type="journal article" date="2009" name="J. Bacteriol.">
        <title>Complete genome sequence of Robiginitalea biformata HTCC2501.</title>
        <authorList>
            <person name="Oh H.M."/>
            <person name="Giovannoni S.J."/>
            <person name="Lee K."/>
            <person name="Ferriera S."/>
            <person name="Johnson J."/>
            <person name="Cho J.C."/>
        </authorList>
    </citation>
    <scope>NUCLEOTIDE SEQUENCE [LARGE SCALE GENOMIC DNA]</scope>
    <source>
        <strain evidence="6">ATCC BAA-864 / HTCC2501 / KCTC 12146</strain>
    </source>
</reference>
<keyword evidence="6" id="KW-1185">Reference proteome</keyword>
<sequence length="189" mass="20149">MKTLKIKPLKSLIYTAFLGALLISSAGSCQDAKSQTGVARPEMDIHTAVLYGNLDAVKQHVAAGTDLDSQDPMGGYPLIAAATFGHTEIAETLIDGGADISVTNNDGSTALHAAAFFCRVEIVQALLDANADKTVRNKFGSTPRESVMGSFSDVKPIYEMMQSQLGALGLKLNMEELEETRPVIAMMLQ</sequence>
<dbReference type="eggNOG" id="COG0666">
    <property type="taxonomic scope" value="Bacteria"/>
</dbReference>
<evidence type="ECO:0000256" key="3">
    <source>
        <dbReference type="PROSITE-ProRule" id="PRU00023"/>
    </source>
</evidence>
<evidence type="ECO:0000256" key="1">
    <source>
        <dbReference type="ARBA" id="ARBA00022737"/>
    </source>
</evidence>
<dbReference type="PANTHER" id="PTHR24171:SF8">
    <property type="entry name" value="BRCA1-ASSOCIATED RING DOMAIN PROTEIN 1"/>
    <property type="match status" value="1"/>
</dbReference>
<dbReference type="InterPro" id="IPR002110">
    <property type="entry name" value="Ankyrin_rpt"/>
</dbReference>
<organism evidence="5 6">
    <name type="scientific">Robiginitalea biformata (strain ATCC BAA-864 / DSM 15991 / KCTC 12146 / HTCC2501)</name>
    <dbReference type="NCBI Taxonomy" id="313596"/>
    <lineage>
        <taxon>Bacteria</taxon>
        <taxon>Pseudomonadati</taxon>
        <taxon>Bacteroidota</taxon>
        <taxon>Flavobacteriia</taxon>
        <taxon>Flavobacteriales</taxon>
        <taxon>Flavobacteriaceae</taxon>
        <taxon>Robiginitalea</taxon>
    </lineage>
</organism>
<keyword evidence="2 3" id="KW-0040">ANK repeat</keyword>
<protein>
    <submittedName>
        <fullName evidence="5">Ankyrin</fullName>
    </submittedName>
</protein>
<dbReference type="Pfam" id="PF12796">
    <property type="entry name" value="Ank_2"/>
    <property type="match status" value="1"/>
</dbReference>
<keyword evidence="1" id="KW-0677">Repeat</keyword>
<dbReference type="PROSITE" id="PS50088">
    <property type="entry name" value="ANK_REPEAT"/>
    <property type="match status" value="2"/>
</dbReference>
<name>A4CH86_ROBBH</name>
<feature type="repeat" description="ANK" evidence="3">
    <location>
        <begin position="73"/>
        <end position="105"/>
    </location>
</feature>
<feature type="chain" id="PRO_5002667513" evidence="4">
    <location>
        <begin position="27"/>
        <end position="189"/>
    </location>
</feature>
<dbReference type="KEGG" id="rbi:RB2501_05330"/>
<proteinExistence type="predicted"/>
<feature type="repeat" description="ANK" evidence="3">
    <location>
        <begin position="106"/>
        <end position="138"/>
    </location>
</feature>
<evidence type="ECO:0000256" key="4">
    <source>
        <dbReference type="SAM" id="SignalP"/>
    </source>
</evidence>
<dbReference type="GO" id="GO:0085020">
    <property type="term" value="P:protein K6-linked ubiquitination"/>
    <property type="evidence" value="ECO:0007669"/>
    <property type="project" value="TreeGrafter"/>
</dbReference>
<dbReference type="Proteomes" id="UP000009049">
    <property type="component" value="Chromosome"/>
</dbReference>
<dbReference type="GO" id="GO:0004842">
    <property type="term" value="F:ubiquitin-protein transferase activity"/>
    <property type="evidence" value="ECO:0007669"/>
    <property type="project" value="TreeGrafter"/>
</dbReference>
<evidence type="ECO:0000256" key="2">
    <source>
        <dbReference type="ARBA" id="ARBA00023043"/>
    </source>
</evidence>
<dbReference type="RefSeq" id="WP_015753051.1">
    <property type="nucleotide sequence ID" value="NC_013222.1"/>
</dbReference>